<feature type="transmembrane region" description="Helical" evidence="5">
    <location>
        <begin position="113"/>
        <end position="131"/>
    </location>
</feature>
<keyword evidence="2 5" id="KW-0812">Transmembrane</keyword>
<dbReference type="PANTHER" id="PTHR37422">
    <property type="entry name" value="TEICHURONIC ACID BIOSYNTHESIS PROTEIN TUAE"/>
    <property type="match status" value="1"/>
</dbReference>
<dbReference type="InterPro" id="IPR007016">
    <property type="entry name" value="O-antigen_ligase-rel_domated"/>
</dbReference>
<reference evidence="8 10" key="2">
    <citation type="submission" date="2021-03" db="EMBL/GenBank/DDBJ databases">
        <title>Rapid diversification of plasmids in a genus of pathogenic and nitrogen fixing bacteria.</title>
        <authorList>
            <person name="Weisberg A.J."/>
            <person name="Miller M."/>
            <person name="Ream W."/>
            <person name="Grunwald N.J."/>
            <person name="Chang J.H."/>
        </authorList>
    </citation>
    <scope>NUCLEOTIDE SEQUENCE [LARGE SCALE GENOMIC DNA]</scope>
    <source>
        <strain evidence="8 10">AF3.44</strain>
        <plasmid evidence="8 10">unnamed1</plasmid>
    </source>
</reference>
<evidence type="ECO:0000256" key="3">
    <source>
        <dbReference type="ARBA" id="ARBA00022989"/>
    </source>
</evidence>
<keyword evidence="4 5" id="KW-0472">Membrane</keyword>
<comment type="subcellular location">
    <subcellularLocation>
        <location evidence="1">Membrane</location>
        <topology evidence="1">Multi-pass membrane protein</topology>
    </subcellularLocation>
</comment>
<feature type="transmembrane region" description="Helical" evidence="5">
    <location>
        <begin position="385"/>
        <end position="407"/>
    </location>
</feature>
<feature type="transmembrane region" description="Helical" evidence="5">
    <location>
        <begin position="258"/>
        <end position="276"/>
    </location>
</feature>
<feature type="transmembrane region" description="Helical" evidence="5">
    <location>
        <begin position="419"/>
        <end position="437"/>
    </location>
</feature>
<geneLocation type="plasmid" evidence="8 10">
    <name>unnamed1</name>
</geneLocation>
<feature type="transmembrane region" description="Helical" evidence="5">
    <location>
        <begin position="443"/>
        <end position="462"/>
    </location>
</feature>
<evidence type="ECO:0000256" key="2">
    <source>
        <dbReference type="ARBA" id="ARBA00022692"/>
    </source>
</evidence>
<feature type="transmembrane region" description="Helical" evidence="5">
    <location>
        <begin position="182"/>
        <end position="203"/>
    </location>
</feature>
<feature type="transmembrane region" description="Helical" evidence="5">
    <location>
        <begin position="58"/>
        <end position="74"/>
    </location>
</feature>
<evidence type="ECO:0000256" key="5">
    <source>
        <dbReference type="SAM" id="Phobius"/>
    </source>
</evidence>
<dbReference type="EMBL" id="CP039693">
    <property type="protein sequence ID" value="QCJ00808.1"/>
    <property type="molecule type" value="Genomic_DNA"/>
</dbReference>
<dbReference type="KEGG" id="alf:CFBP5473_22790"/>
<gene>
    <name evidence="7" type="ORF">CFBP5473_22790</name>
    <name evidence="8" type="ORF">J5285_25040</name>
</gene>
<feature type="transmembrane region" description="Helical" evidence="5">
    <location>
        <begin position="5"/>
        <end position="22"/>
    </location>
</feature>
<dbReference type="Proteomes" id="UP000826513">
    <property type="component" value="Plasmid unnamed1"/>
</dbReference>
<geneLocation type="plasmid" evidence="7">
    <name>pAlCFBP5473</name>
</geneLocation>
<feature type="transmembrane region" description="Helical" evidence="5">
    <location>
        <begin position="297"/>
        <end position="315"/>
    </location>
</feature>
<reference evidence="7 9" key="1">
    <citation type="submission" date="2019-04" db="EMBL/GenBank/DDBJ databases">
        <title>Complete genome sequence of Agrobacterium larrymoorei CFBP5473.</title>
        <authorList>
            <person name="Haryono M."/>
            <person name="Chou L."/>
            <person name="Lin Y.-C."/>
            <person name="Lai E.-M."/>
            <person name="Kuo C.-H."/>
        </authorList>
    </citation>
    <scope>NUCLEOTIDE SEQUENCE [LARGE SCALE GENOMIC DNA]</scope>
    <source>
        <strain evidence="7 9">CFBP5473</strain>
        <plasmid evidence="9">palcfbp5473</plasmid>
        <plasmid evidence="7">pAlCFBP5473</plasmid>
    </source>
</reference>
<dbReference type="OrthoDB" id="4391260at2"/>
<keyword evidence="3 5" id="KW-1133">Transmembrane helix</keyword>
<dbReference type="AlphaFoldDB" id="A0A4D7DZN2"/>
<evidence type="ECO:0000313" key="8">
    <source>
        <dbReference type="EMBL" id="QYA10472.1"/>
    </source>
</evidence>
<sequence>MPSLFIASIIYCVTILIALLNYGSVELLTVSLLALPIFLLLLILLITQGLPEHTASTLWMSSILLVMLVAWVAIQSTPGLDLGTAQPAWREVQQLLPDTQSAISLSPADDLPAALRIVVPFGVFMVGLLLFANDDRATRAVKVFSVSAGLISIFSIAHFYAAPDRLLFGEKIAYLTSLTGLFVNRNTAATFFGLALLLNATVVETSIRKIDIWRVLGAIGAGSMLSSGTQKKVWHASWHCALLFSSLTALMLTKSRGGIGATFVAVCFLLVLKMVRKSRISRKQQADVSALGRRTKMLAASCGFLVVLVIFFMLGQRVLLRSQMQDTFEDGRFCVMPGILSAVRDHFPFGAGLSSFSSVFPAYRDPSCGIIGAWDRAHNVYLEGLFTLGIVFVVPVLVFAIWLTIVFLIGIRRRRSARFAGELGLSALLLVAVHSAIDFSLQISGLAIFFAAMLAPLVTLSLRPPGNGNAQRKTTYRVRSSLTKIETASPIDSRLAFKADLFASSKIKAS</sequence>
<dbReference type="GO" id="GO:0016874">
    <property type="term" value="F:ligase activity"/>
    <property type="evidence" value="ECO:0007669"/>
    <property type="project" value="UniProtKB-KW"/>
</dbReference>
<evidence type="ECO:0000313" key="9">
    <source>
        <dbReference type="Proteomes" id="UP000298545"/>
    </source>
</evidence>
<dbReference type="STRING" id="1367849.GCA_000518585_01368"/>
<dbReference type="GO" id="GO:0016020">
    <property type="term" value="C:membrane"/>
    <property type="evidence" value="ECO:0007669"/>
    <property type="project" value="UniProtKB-SubCell"/>
</dbReference>
<name>A0A4D7DZN2_9HYPH</name>
<proteinExistence type="predicted"/>
<evidence type="ECO:0000256" key="4">
    <source>
        <dbReference type="ARBA" id="ARBA00023136"/>
    </source>
</evidence>
<evidence type="ECO:0000256" key="1">
    <source>
        <dbReference type="ARBA" id="ARBA00004141"/>
    </source>
</evidence>
<keyword evidence="7" id="KW-0436">Ligase</keyword>
<geneLocation type="plasmid" evidence="9">
    <name>palcfbp5473</name>
</geneLocation>
<evidence type="ECO:0000313" key="10">
    <source>
        <dbReference type="Proteomes" id="UP000826513"/>
    </source>
</evidence>
<dbReference type="InterPro" id="IPR051533">
    <property type="entry name" value="WaaL-like"/>
</dbReference>
<dbReference type="EMBL" id="CP072170">
    <property type="protein sequence ID" value="QYA10472.1"/>
    <property type="molecule type" value="Genomic_DNA"/>
</dbReference>
<feature type="transmembrane region" description="Helical" evidence="5">
    <location>
        <begin position="233"/>
        <end position="252"/>
    </location>
</feature>
<dbReference type="PANTHER" id="PTHR37422:SF23">
    <property type="entry name" value="TEICHURONIC ACID BIOSYNTHESIS PROTEIN TUAE"/>
    <property type="match status" value="1"/>
</dbReference>
<dbReference type="RefSeq" id="WP_051441177.1">
    <property type="nucleotide sequence ID" value="NZ_CP039693.1"/>
</dbReference>
<evidence type="ECO:0000259" key="6">
    <source>
        <dbReference type="Pfam" id="PF04932"/>
    </source>
</evidence>
<dbReference type="Proteomes" id="UP000298545">
    <property type="component" value="Plasmid pAlCFBP5473"/>
</dbReference>
<feature type="transmembrane region" description="Helical" evidence="5">
    <location>
        <begin position="143"/>
        <end position="162"/>
    </location>
</feature>
<organism evidence="7 9">
    <name type="scientific">Agrobacterium larrymoorei</name>
    <dbReference type="NCBI Taxonomy" id="160699"/>
    <lineage>
        <taxon>Bacteria</taxon>
        <taxon>Pseudomonadati</taxon>
        <taxon>Pseudomonadota</taxon>
        <taxon>Alphaproteobacteria</taxon>
        <taxon>Hyphomicrobiales</taxon>
        <taxon>Rhizobiaceae</taxon>
        <taxon>Rhizobium/Agrobacterium group</taxon>
        <taxon>Agrobacterium</taxon>
    </lineage>
</organism>
<keyword evidence="10" id="KW-1185">Reference proteome</keyword>
<accession>A0A4D7DZN2</accession>
<dbReference type="Pfam" id="PF04932">
    <property type="entry name" value="Wzy_C"/>
    <property type="match status" value="1"/>
</dbReference>
<feature type="domain" description="O-antigen ligase-related" evidence="6">
    <location>
        <begin position="242"/>
        <end position="391"/>
    </location>
</feature>
<feature type="transmembrane region" description="Helical" evidence="5">
    <location>
        <begin position="28"/>
        <end position="46"/>
    </location>
</feature>
<evidence type="ECO:0000313" key="7">
    <source>
        <dbReference type="EMBL" id="QCJ00808.1"/>
    </source>
</evidence>
<protein>
    <submittedName>
        <fullName evidence="7">O-antigen ligase family protein</fullName>
    </submittedName>
</protein>
<keyword evidence="7" id="KW-0614">Plasmid</keyword>